<protein>
    <submittedName>
        <fullName evidence="3">AbrB/MazE/SpoVT family DNA-binding domain-containing protein</fullName>
    </submittedName>
</protein>
<dbReference type="Gene3D" id="2.10.260.10">
    <property type="match status" value="1"/>
</dbReference>
<evidence type="ECO:0000259" key="2">
    <source>
        <dbReference type="PROSITE" id="PS51740"/>
    </source>
</evidence>
<dbReference type="InterPro" id="IPR007159">
    <property type="entry name" value="SpoVT-AbrB_dom"/>
</dbReference>
<dbReference type="RefSeq" id="WP_270954013.1">
    <property type="nucleotide sequence ID" value="NZ_JAQGLA010000118.1"/>
</dbReference>
<reference evidence="3 4" key="1">
    <citation type="submission" date="2022-11" db="EMBL/GenBank/DDBJ databases">
        <title>Draft genome sequence of Saccharopolyspora sp. WRP15-2 isolated from rhizosphere soils of wild rice in Thailand.</title>
        <authorList>
            <person name="Duangmal K."/>
            <person name="Kammanee S."/>
            <person name="Muangham S."/>
        </authorList>
    </citation>
    <scope>NUCLEOTIDE SEQUENCE [LARGE SCALE GENOMIC DNA]</scope>
    <source>
        <strain evidence="3 4">WRP15-2</strain>
    </source>
</reference>
<keyword evidence="4" id="KW-1185">Reference proteome</keyword>
<gene>
    <name evidence="3" type="ORF">OU415_35460</name>
</gene>
<feature type="domain" description="SpoVT-AbrB" evidence="2">
    <location>
        <begin position="10"/>
        <end position="55"/>
    </location>
</feature>
<dbReference type="Pfam" id="PF04014">
    <property type="entry name" value="MazE_antitoxin"/>
    <property type="match status" value="1"/>
</dbReference>
<sequence length="98" mass="10358">MALADERGARTEITANGQGRVTIPASIRREAGIEPGAPLAIYVEDGRVVIETRAQLADRIRRDVAATWRGSGSAVDELIDDRRAAAAAEAGEFTGGRP</sequence>
<evidence type="ECO:0000256" key="1">
    <source>
        <dbReference type="PROSITE-ProRule" id="PRU01076"/>
    </source>
</evidence>
<name>A0ABT4V9X0_9PSEU</name>
<proteinExistence type="predicted"/>
<organism evidence="3 4">
    <name type="scientific">Saccharopolyspora oryzae</name>
    <dbReference type="NCBI Taxonomy" id="2997343"/>
    <lineage>
        <taxon>Bacteria</taxon>
        <taxon>Bacillati</taxon>
        <taxon>Actinomycetota</taxon>
        <taxon>Actinomycetes</taxon>
        <taxon>Pseudonocardiales</taxon>
        <taxon>Pseudonocardiaceae</taxon>
        <taxon>Saccharopolyspora</taxon>
    </lineage>
</organism>
<dbReference type="InterPro" id="IPR037914">
    <property type="entry name" value="SpoVT-AbrB_sf"/>
</dbReference>
<keyword evidence="1 3" id="KW-0238">DNA-binding</keyword>
<comment type="caution">
    <text evidence="3">The sequence shown here is derived from an EMBL/GenBank/DDBJ whole genome shotgun (WGS) entry which is preliminary data.</text>
</comment>
<evidence type="ECO:0000313" key="3">
    <source>
        <dbReference type="EMBL" id="MDA3630770.1"/>
    </source>
</evidence>
<dbReference type="Proteomes" id="UP001210380">
    <property type="component" value="Unassembled WGS sequence"/>
</dbReference>
<accession>A0ABT4V9X0</accession>
<dbReference type="GO" id="GO:0003677">
    <property type="term" value="F:DNA binding"/>
    <property type="evidence" value="ECO:0007669"/>
    <property type="project" value="UniProtKB-KW"/>
</dbReference>
<evidence type="ECO:0000313" key="4">
    <source>
        <dbReference type="Proteomes" id="UP001210380"/>
    </source>
</evidence>
<dbReference type="NCBIfam" id="TIGR01439">
    <property type="entry name" value="lp_hng_hel_AbrB"/>
    <property type="match status" value="1"/>
</dbReference>
<dbReference type="EMBL" id="JAQGLA010000118">
    <property type="protein sequence ID" value="MDA3630770.1"/>
    <property type="molecule type" value="Genomic_DNA"/>
</dbReference>
<dbReference type="SUPFAM" id="SSF89447">
    <property type="entry name" value="AbrB/MazE/MraZ-like"/>
    <property type="match status" value="1"/>
</dbReference>
<dbReference type="PROSITE" id="PS51740">
    <property type="entry name" value="SPOVT_ABRB"/>
    <property type="match status" value="1"/>
</dbReference>
<dbReference type="SMART" id="SM00966">
    <property type="entry name" value="SpoVT_AbrB"/>
    <property type="match status" value="1"/>
</dbReference>